<dbReference type="EC" id="2.4.1.-" evidence="7"/>
<dbReference type="InterPro" id="IPR004938">
    <property type="entry name" value="XG_FTase"/>
</dbReference>
<sequence length="549" mass="63818">MPRCPAGQFVWNPKKVLIIFLLCLTASALFFVLKHQSSEAATWSDFDFKPSYKDEEDDDHPSWVKNDTEVDKLLGGILKGGLDEKSCRSRYQSAWYHKGLKHQPSSHLISALRSYEALHKRCGPYTESYNKTVRYLDSMEFNSSTNTECKYVVWTPRDGLGNRIITLASTFLYALLTKRVLLVDRRVHVSDLFCEPFPENSWLVPSDFPIIDEFDKLNKQYSMSYGNMLKNNLVPGPKNASSLIKPFVYLHVVHDYDDDDKRFFCDDDHTFLQEVPWHILKSNIYFVPSFFMMPIFQQHLDLLFPEKDTVFYFLGRYLFHPTNMIWKAITRYYNAYLARADERIGIQVRVFETEPDPFAPYMEQILDCVFTENVLPQVNLALESLSGHSSNRTKAVLVTSLSSKYYKTLKNMYDEHPTETGEMVQVFQPSHEVEQHTEKEVHNMKAWAEMYLLSLTDKLVTSSKSTFGYVAQGLGGMKPWILYRPEEYKSPNPACQRAKSMEPCFQATPDHDCKTRNWLDTGKVLPYVRHCEDMQWTWGLKLFGKDGES</sequence>
<dbReference type="GO" id="GO:0009969">
    <property type="term" value="P:xyloglucan biosynthetic process"/>
    <property type="evidence" value="ECO:0007669"/>
    <property type="project" value="TreeGrafter"/>
</dbReference>
<proteinExistence type="inferred from homology"/>
<feature type="chain" id="PRO_5043740527" description="Fucosyltransferase" evidence="8">
    <location>
        <begin position="29"/>
        <end position="549"/>
    </location>
</feature>
<dbReference type="Pfam" id="PF03254">
    <property type="entry name" value="XG_FTase"/>
    <property type="match status" value="1"/>
</dbReference>
<gene>
    <name evidence="9" type="ORF">OLC1_LOCUS19350</name>
</gene>
<evidence type="ECO:0000313" key="9">
    <source>
        <dbReference type="EMBL" id="CAI9112096.1"/>
    </source>
</evidence>
<dbReference type="GO" id="GO:0042546">
    <property type="term" value="P:cell wall biogenesis"/>
    <property type="evidence" value="ECO:0007669"/>
    <property type="project" value="InterPro"/>
</dbReference>
<evidence type="ECO:0000256" key="4">
    <source>
        <dbReference type="ARBA" id="ARBA00023034"/>
    </source>
</evidence>
<dbReference type="Proteomes" id="UP001161247">
    <property type="component" value="Chromosome 7"/>
</dbReference>
<dbReference type="GO" id="GO:0032580">
    <property type="term" value="C:Golgi cisterna membrane"/>
    <property type="evidence" value="ECO:0007669"/>
    <property type="project" value="UniProtKB-SubCell"/>
</dbReference>
<evidence type="ECO:0000256" key="2">
    <source>
        <dbReference type="ARBA" id="ARBA00022676"/>
    </source>
</evidence>
<dbReference type="GO" id="GO:0008107">
    <property type="term" value="F:galactoside 2-alpha-L-fucosyltransferase activity"/>
    <property type="evidence" value="ECO:0007669"/>
    <property type="project" value="InterPro"/>
</dbReference>
<comment type="similarity">
    <text evidence="1 7">Belongs to the glycosyltransferase 37 family.</text>
</comment>
<evidence type="ECO:0000256" key="3">
    <source>
        <dbReference type="ARBA" id="ARBA00022679"/>
    </source>
</evidence>
<evidence type="ECO:0000256" key="5">
    <source>
        <dbReference type="ARBA" id="ARBA00023180"/>
    </source>
</evidence>
<evidence type="ECO:0000313" key="10">
    <source>
        <dbReference type="Proteomes" id="UP001161247"/>
    </source>
</evidence>
<keyword evidence="6 7" id="KW-0961">Cell wall biogenesis/degradation</keyword>
<keyword evidence="8" id="KW-0732">Signal</keyword>
<accession>A0AAV1DY72</accession>
<comment type="subcellular location">
    <subcellularLocation>
        <location evidence="7">Golgi apparatus</location>
        <location evidence="7">Golgi stack membrane</location>
        <topology evidence="7">Single-pass type II membrane protein</topology>
    </subcellularLocation>
</comment>
<evidence type="ECO:0000256" key="6">
    <source>
        <dbReference type="ARBA" id="ARBA00023316"/>
    </source>
</evidence>
<dbReference type="PANTHER" id="PTHR31889">
    <property type="entry name" value="FUCOSYLTRANSFERASE 2-RELATED"/>
    <property type="match status" value="1"/>
</dbReference>
<dbReference type="AlphaFoldDB" id="A0AAV1DY72"/>
<dbReference type="GO" id="GO:0071555">
    <property type="term" value="P:cell wall organization"/>
    <property type="evidence" value="ECO:0007669"/>
    <property type="project" value="UniProtKB-UniRule"/>
</dbReference>
<organism evidence="9 10">
    <name type="scientific">Oldenlandia corymbosa var. corymbosa</name>
    <dbReference type="NCBI Taxonomy" id="529605"/>
    <lineage>
        <taxon>Eukaryota</taxon>
        <taxon>Viridiplantae</taxon>
        <taxon>Streptophyta</taxon>
        <taxon>Embryophyta</taxon>
        <taxon>Tracheophyta</taxon>
        <taxon>Spermatophyta</taxon>
        <taxon>Magnoliopsida</taxon>
        <taxon>eudicotyledons</taxon>
        <taxon>Gunneridae</taxon>
        <taxon>Pentapetalae</taxon>
        <taxon>asterids</taxon>
        <taxon>lamiids</taxon>
        <taxon>Gentianales</taxon>
        <taxon>Rubiaceae</taxon>
        <taxon>Rubioideae</taxon>
        <taxon>Spermacoceae</taxon>
        <taxon>Hedyotis-Oldenlandia complex</taxon>
        <taxon>Oldenlandia</taxon>
    </lineage>
</organism>
<keyword evidence="4 7" id="KW-0333">Golgi apparatus</keyword>
<reference evidence="9" key="1">
    <citation type="submission" date="2023-03" db="EMBL/GenBank/DDBJ databases">
        <authorList>
            <person name="Julca I."/>
        </authorList>
    </citation>
    <scope>NUCLEOTIDE SEQUENCE</scope>
</reference>
<comment type="function">
    <text evidence="7">May be involved in cell wall biosynthesis.</text>
</comment>
<dbReference type="PANTHER" id="PTHR31889:SF2">
    <property type="entry name" value="FUCOSYLTRANSFERASE 3"/>
    <property type="match status" value="1"/>
</dbReference>
<keyword evidence="5" id="KW-0325">Glycoprotein</keyword>
<protein>
    <recommendedName>
        <fullName evidence="7">Fucosyltransferase</fullName>
        <ecNumber evidence="7">2.4.1.-</ecNumber>
    </recommendedName>
</protein>
<keyword evidence="10" id="KW-1185">Reference proteome</keyword>
<keyword evidence="2 7" id="KW-0328">Glycosyltransferase</keyword>
<name>A0AAV1DY72_OLDCO</name>
<dbReference type="Gene3D" id="3.40.50.11350">
    <property type="match status" value="1"/>
</dbReference>
<evidence type="ECO:0000256" key="7">
    <source>
        <dbReference type="RuleBase" id="RU367004"/>
    </source>
</evidence>
<keyword evidence="3 7" id="KW-0808">Transferase</keyword>
<dbReference type="EMBL" id="OX459124">
    <property type="protein sequence ID" value="CAI9112096.1"/>
    <property type="molecule type" value="Genomic_DNA"/>
</dbReference>
<dbReference type="FunFam" id="3.40.50.11340:FF:000005">
    <property type="entry name" value="Galactoside 2-alpha-L-fucosyltransferase"/>
    <property type="match status" value="1"/>
</dbReference>
<dbReference type="Gene3D" id="3.40.50.11340">
    <property type="match status" value="1"/>
</dbReference>
<feature type="signal peptide" evidence="8">
    <location>
        <begin position="1"/>
        <end position="28"/>
    </location>
</feature>
<evidence type="ECO:0000256" key="1">
    <source>
        <dbReference type="ARBA" id="ARBA00010481"/>
    </source>
</evidence>
<evidence type="ECO:0000256" key="8">
    <source>
        <dbReference type="SAM" id="SignalP"/>
    </source>
</evidence>